<comment type="caution">
    <text evidence="1">The sequence shown here is derived from an EMBL/GenBank/DDBJ whole genome shotgun (WGS) entry which is preliminary data.</text>
</comment>
<evidence type="ECO:0000313" key="1">
    <source>
        <dbReference type="EMBL" id="RRT91210.1"/>
    </source>
</evidence>
<dbReference type="AlphaFoldDB" id="A0A427BN89"/>
<gene>
    <name evidence="1" type="ORF">EGI89_09080</name>
</gene>
<dbReference type="EMBL" id="RHPO01000017">
    <property type="protein sequence ID" value="RRT91210.1"/>
    <property type="molecule type" value="Genomic_DNA"/>
</dbReference>
<protein>
    <submittedName>
        <fullName evidence="1">Uncharacterized protein</fullName>
    </submittedName>
</protein>
<reference evidence="1 2" key="1">
    <citation type="submission" date="2018-10" db="EMBL/GenBank/DDBJ databases">
        <title>Transmission dynamics of multidrug resistant bacteria on intensive care unit surfaces.</title>
        <authorList>
            <person name="D'Souza A.W."/>
            <person name="Potter R.F."/>
            <person name="Wallace M."/>
            <person name="Shupe A."/>
            <person name="Patel S."/>
            <person name="Sun S."/>
            <person name="Gul D."/>
            <person name="Kwon J.H."/>
            <person name="Andleeb S."/>
            <person name="Burnham C.-A.D."/>
            <person name="Dantas G."/>
        </authorList>
    </citation>
    <scope>NUCLEOTIDE SEQUENCE [LARGE SCALE GENOMIC DNA]</scope>
    <source>
        <strain evidence="1 2">WF_348</strain>
    </source>
</reference>
<proteinExistence type="predicted"/>
<dbReference type="RefSeq" id="WP_125349953.1">
    <property type="nucleotide sequence ID" value="NZ_RHPN01000017.1"/>
</dbReference>
<evidence type="ECO:0000313" key="2">
    <source>
        <dbReference type="Proteomes" id="UP000267844"/>
    </source>
</evidence>
<dbReference type="Proteomes" id="UP000267844">
    <property type="component" value="Unassembled WGS sequence"/>
</dbReference>
<accession>A0A427BN89</accession>
<name>A0A427BN89_9FLAO</name>
<organism evidence="1 2">
    <name type="scientific">Empedobacter falsenii</name>
    <dbReference type="NCBI Taxonomy" id="343874"/>
    <lineage>
        <taxon>Bacteria</taxon>
        <taxon>Pseudomonadati</taxon>
        <taxon>Bacteroidota</taxon>
        <taxon>Flavobacteriia</taxon>
        <taxon>Flavobacteriales</taxon>
        <taxon>Weeksellaceae</taxon>
        <taxon>Empedobacter</taxon>
    </lineage>
</organism>
<sequence>MNKILLFITLILSSQVFCQTSKEKAINLIEDILYNEYFLLEKGFDKVEINIDKSLDKLIYKETYHIDNKNIIERKYTVFLDDLYNHSIYYDTFMTDDNLYNVNVRINAKNGSVKFESIEVSEKFPVPIYDTNYVDYITFFSNKPLSKSYVDKLLESCKILFNAEEVVKAKIFKTN</sequence>